<reference evidence="1 2" key="1">
    <citation type="submission" date="2016-11" db="EMBL/GenBank/DDBJ databases">
        <authorList>
            <person name="Jaros S."/>
            <person name="Januszkiewicz K."/>
            <person name="Wedrychowicz H."/>
        </authorList>
    </citation>
    <scope>NUCLEOTIDE SEQUENCE [LARGE SCALE GENOMIC DNA]</scope>
    <source>
        <strain evidence="1 2">DSM 25660</strain>
    </source>
</reference>
<sequence length="73" mass="8537">MKKTLPKDKNIAFVYVIRKTIMRVFNFMFSVECSFLSDIHAPKKKDCPKTVFPKYEENLRITTGVAIRGLPRE</sequence>
<protein>
    <submittedName>
        <fullName evidence="1">Uncharacterized protein</fullName>
    </submittedName>
</protein>
<dbReference type="EMBL" id="FQVQ01000016">
    <property type="protein sequence ID" value="SHF70273.1"/>
    <property type="molecule type" value="Genomic_DNA"/>
</dbReference>
<dbReference type="AlphaFoldDB" id="A0A1M5DTE5"/>
<dbReference type="STRING" id="1124188.SAMN05444377_11643"/>
<evidence type="ECO:0000313" key="2">
    <source>
        <dbReference type="Proteomes" id="UP000184147"/>
    </source>
</evidence>
<evidence type="ECO:0000313" key="1">
    <source>
        <dbReference type="EMBL" id="SHF70273.1"/>
    </source>
</evidence>
<gene>
    <name evidence="1" type="ORF">SAMN05444377_11643</name>
</gene>
<organism evidence="1 2">
    <name type="scientific">Flavobacterium fontis</name>
    <dbReference type="NCBI Taxonomy" id="1124188"/>
    <lineage>
        <taxon>Bacteria</taxon>
        <taxon>Pseudomonadati</taxon>
        <taxon>Bacteroidota</taxon>
        <taxon>Flavobacteriia</taxon>
        <taxon>Flavobacteriales</taxon>
        <taxon>Flavobacteriaceae</taxon>
        <taxon>Flavobacterium</taxon>
    </lineage>
</organism>
<proteinExistence type="predicted"/>
<accession>A0A1M5DTE5</accession>
<keyword evidence="2" id="KW-1185">Reference proteome</keyword>
<dbReference type="Proteomes" id="UP000184147">
    <property type="component" value="Unassembled WGS sequence"/>
</dbReference>
<name>A0A1M5DTE5_9FLAO</name>